<name>A0A812IUV1_9DINO</name>
<proteinExistence type="predicted"/>
<feature type="region of interest" description="Disordered" evidence="1">
    <location>
        <begin position="1"/>
        <end position="96"/>
    </location>
</feature>
<evidence type="ECO:0000313" key="2">
    <source>
        <dbReference type="EMBL" id="CAE7174361.1"/>
    </source>
</evidence>
<protein>
    <submittedName>
        <fullName evidence="2">Uncharacterized protein</fullName>
    </submittedName>
</protein>
<evidence type="ECO:0000313" key="3">
    <source>
        <dbReference type="Proteomes" id="UP000601435"/>
    </source>
</evidence>
<sequence length="252" mass="27121">MARTDAAAAPRRRNKVSRAQSSKTRRDSSEQKAPLFPDVPGAIAVLLASSQPRATSLPAKSRKPRRKDRAASPEAEASGSDPGASPKAPEMGQKSTPWQVHALRLEKLLQETDVALVAENTFLSVAPEGSGAERRENSAPPRLLADEPHKVRSGTATPELWEHDATQEPQVVHSPLMAAVPISLAGQELHGLPVAYSCLPADSGDLLRWLMDHAMSSAARIASLEERVVHLEMANSQLSSQLHAALNSHSWE</sequence>
<organism evidence="2 3">
    <name type="scientific">Symbiodinium necroappetens</name>
    <dbReference type="NCBI Taxonomy" id="1628268"/>
    <lineage>
        <taxon>Eukaryota</taxon>
        <taxon>Sar</taxon>
        <taxon>Alveolata</taxon>
        <taxon>Dinophyceae</taxon>
        <taxon>Suessiales</taxon>
        <taxon>Symbiodiniaceae</taxon>
        <taxon>Symbiodinium</taxon>
    </lineage>
</organism>
<dbReference type="Proteomes" id="UP000601435">
    <property type="component" value="Unassembled WGS sequence"/>
</dbReference>
<keyword evidence="3" id="KW-1185">Reference proteome</keyword>
<reference evidence="2" key="1">
    <citation type="submission" date="2021-02" db="EMBL/GenBank/DDBJ databases">
        <authorList>
            <person name="Dougan E. K."/>
            <person name="Rhodes N."/>
            <person name="Thang M."/>
            <person name="Chan C."/>
        </authorList>
    </citation>
    <scope>NUCLEOTIDE SEQUENCE</scope>
</reference>
<dbReference type="EMBL" id="CAJNJA010003404">
    <property type="protein sequence ID" value="CAE7174361.1"/>
    <property type="molecule type" value="Genomic_DNA"/>
</dbReference>
<comment type="caution">
    <text evidence="2">The sequence shown here is derived from an EMBL/GenBank/DDBJ whole genome shotgun (WGS) entry which is preliminary data.</text>
</comment>
<accession>A0A812IUV1</accession>
<gene>
    <name evidence="2" type="ORF">SNEC2469_LOCUS569</name>
</gene>
<dbReference type="OrthoDB" id="415709at2759"/>
<evidence type="ECO:0000256" key="1">
    <source>
        <dbReference type="SAM" id="MobiDB-lite"/>
    </source>
</evidence>
<dbReference type="AlphaFoldDB" id="A0A812IUV1"/>